<reference evidence="4" key="1">
    <citation type="journal article" date="2021" name="J Fungi (Basel)">
        <title>Genomic and Metabolomic Analyses of the Marine Fungus Emericellopsis cladophorae: Insights into Saltwater Adaptability Mechanisms and Its Biosynthetic Potential.</title>
        <authorList>
            <person name="Goncalves M.F.M."/>
            <person name="Hilario S."/>
            <person name="Van de Peer Y."/>
            <person name="Esteves A.C."/>
            <person name="Alves A."/>
        </authorList>
    </citation>
    <scope>NUCLEOTIDE SEQUENCE</scope>
    <source>
        <strain evidence="4">MUM 19.33</strain>
    </source>
</reference>
<name>A0A9P9Y7C7_9HYPO</name>
<dbReference type="Proteomes" id="UP001055219">
    <property type="component" value="Unassembled WGS sequence"/>
</dbReference>
<dbReference type="AlphaFoldDB" id="A0A9P9Y7C7"/>
<evidence type="ECO:0000313" key="5">
    <source>
        <dbReference type="Proteomes" id="UP001055219"/>
    </source>
</evidence>
<keyword evidence="1" id="KW-0175">Coiled coil</keyword>
<feature type="region of interest" description="Disordered" evidence="2">
    <location>
        <begin position="355"/>
        <end position="375"/>
    </location>
</feature>
<evidence type="ECO:0000313" key="4">
    <source>
        <dbReference type="EMBL" id="KAI6784872.1"/>
    </source>
</evidence>
<dbReference type="Pfam" id="PF04719">
    <property type="entry name" value="TAFII28"/>
    <property type="match status" value="1"/>
</dbReference>
<dbReference type="GO" id="GO:0005634">
    <property type="term" value="C:nucleus"/>
    <property type="evidence" value="ECO:0007669"/>
    <property type="project" value="InterPro"/>
</dbReference>
<feature type="region of interest" description="Disordered" evidence="2">
    <location>
        <begin position="1"/>
        <end position="162"/>
    </location>
</feature>
<dbReference type="GeneID" id="75834438"/>
<dbReference type="RefSeq" id="XP_051365728.1">
    <property type="nucleotide sequence ID" value="XM_051502547.1"/>
</dbReference>
<proteinExistence type="predicted"/>
<comment type="caution">
    <text evidence="4">The sequence shown here is derived from an EMBL/GenBank/DDBJ whole genome shotgun (WGS) entry which is preliminary data.</text>
</comment>
<dbReference type="InterPro" id="IPR006809">
    <property type="entry name" value="TAFII28_dom"/>
</dbReference>
<dbReference type="SUPFAM" id="SSF47113">
    <property type="entry name" value="Histone-fold"/>
    <property type="match status" value="1"/>
</dbReference>
<keyword evidence="5" id="KW-1185">Reference proteome</keyword>
<dbReference type="GO" id="GO:0046982">
    <property type="term" value="F:protein heterodimerization activity"/>
    <property type="evidence" value="ECO:0007669"/>
    <property type="project" value="InterPro"/>
</dbReference>
<dbReference type="EMBL" id="JAGIXG020000003">
    <property type="protein sequence ID" value="KAI6784872.1"/>
    <property type="molecule type" value="Genomic_DNA"/>
</dbReference>
<protein>
    <recommendedName>
        <fullName evidence="3">TAFII28-like protein domain-containing protein</fullName>
    </recommendedName>
</protein>
<feature type="compositionally biased region" description="Pro residues" evidence="2">
    <location>
        <begin position="1"/>
        <end position="21"/>
    </location>
</feature>
<dbReference type="CDD" id="cd08048">
    <property type="entry name" value="HFD_TAF11"/>
    <property type="match status" value="1"/>
</dbReference>
<feature type="compositionally biased region" description="Polar residues" evidence="2">
    <location>
        <begin position="47"/>
        <end position="59"/>
    </location>
</feature>
<feature type="compositionally biased region" description="Low complexity" evidence="2">
    <location>
        <begin position="73"/>
        <end position="94"/>
    </location>
</feature>
<evidence type="ECO:0000259" key="3">
    <source>
        <dbReference type="Pfam" id="PF04719"/>
    </source>
</evidence>
<dbReference type="Gene3D" id="1.10.20.10">
    <property type="entry name" value="Histone, subunit A"/>
    <property type="match status" value="1"/>
</dbReference>
<reference evidence="4" key="2">
    <citation type="submission" date="2022-07" db="EMBL/GenBank/DDBJ databases">
        <authorList>
            <person name="Goncalves M.F.M."/>
            <person name="Hilario S."/>
            <person name="Van De Peer Y."/>
            <person name="Esteves A.C."/>
            <person name="Alves A."/>
        </authorList>
    </citation>
    <scope>NUCLEOTIDE SEQUENCE</scope>
    <source>
        <strain evidence="4">MUM 19.33</strain>
    </source>
</reference>
<accession>A0A9P9Y7C7</accession>
<dbReference type="PANTHER" id="PTHR42070:SF1">
    <property type="entry name" value="FILAMENT ASSOCIATED PROTEIN, PUTATIVE (AFU_ORTHOLOGUE AFUA_8G06630)-RELATED"/>
    <property type="match status" value="1"/>
</dbReference>
<dbReference type="InterPro" id="IPR009072">
    <property type="entry name" value="Histone-fold"/>
</dbReference>
<feature type="domain" description="TAFII28-like protein" evidence="3">
    <location>
        <begin position="173"/>
        <end position="249"/>
    </location>
</feature>
<feature type="compositionally biased region" description="Low complexity" evidence="2">
    <location>
        <begin position="115"/>
        <end position="126"/>
    </location>
</feature>
<sequence>MASPPNPGSPLAMSPPNPAPAQIPNKKRSSSTLDISNNAAKRRKPSQPGTPSHPLRQTSFPPPEAVASPAVGARSPSVDAASVVSGSQVSTSQANGKKKRGRKPKSAKPDDREGSVAGDGSVAGGSKAPTSVANGAGKDGEEEEEEDKPEMALEDVVARTQEQKQEEVRLRAMLVESMDKEQMARYENWRASKLQDSVVKRVVNATVSQSVPPTVSMAVRSVTKLFAGELVELARQVQAETITAGEVQSEAPRPPSLTAFPEETNEELDLRHTAKSSAIRVRDNQRRARERHKDYVKDLERRVAEYEKHGARATLEMQTAARAVVTENERLRILLERKGVEKEELKAFLKSFDGHEPTIPATRSESHHVQSSVQWDRPENLEHSVQRSEGPDLGKLEVLADASACCGGLTTCTMPTTVDTHASSTAASPMMTQIGTATSSPQMSDMQLQPSTTMSCESAANIIAEMHGHGDKYLTKAYLGCGTEEDCTVRNTSLFQFLDQRDS</sequence>
<evidence type="ECO:0000256" key="2">
    <source>
        <dbReference type="SAM" id="MobiDB-lite"/>
    </source>
</evidence>
<evidence type="ECO:0000256" key="1">
    <source>
        <dbReference type="SAM" id="Coils"/>
    </source>
</evidence>
<feature type="compositionally biased region" description="Polar residues" evidence="2">
    <location>
        <begin position="30"/>
        <end position="39"/>
    </location>
</feature>
<organism evidence="4 5">
    <name type="scientific">Emericellopsis cladophorae</name>
    <dbReference type="NCBI Taxonomy" id="2686198"/>
    <lineage>
        <taxon>Eukaryota</taxon>
        <taxon>Fungi</taxon>
        <taxon>Dikarya</taxon>
        <taxon>Ascomycota</taxon>
        <taxon>Pezizomycotina</taxon>
        <taxon>Sordariomycetes</taxon>
        <taxon>Hypocreomycetidae</taxon>
        <taxon>Hypocreales</taxon>
        <taxon>Bionectriaceae</taxon>
        <taxon>Emericellopsis</taxon>
    </lineage>
</organism>
<feature type="coiled-coil region" evidence="1">
    <location>
        <begin position="282"/>
        <end position="316"/>
    </location>
</feature>
<dbReference type="GO" id="GO:0006367">
    <property type="term" value="P:transcription initiation at RNA polymerase II promoter"/>
    <property type="evidence" value="ECO:0007669"/>
    <property type="project" value="InterPro"/>
</dbReference>
<feature type="compositionally biased region" description="Basic residues" evidence="2">
    <location>
        <begin position="96"/>
        <end position="106"/>
    </location>
</feature>
<dbReference type="CDD" id="cd14688">
    <property type="entry name" value="bZIP_YAP"/>
    <property type="match status" value="1"/>
</dbReference>
<dbReference type="OrthoDB" id="28335at2759"/>
<gene>
    <name evidence="4" type="ORF">J7T54_007966</name>
</gene>
<dbReference type="PANTHER" id="PTHR42070">
    <property type="entry name" value="FILAMENT ASSOCIATED PROTEIN, PUTATIVE (AFU_ORTHOLOGUE AFUA_8G06630)-RELATED"/>
    <property type="match status" value="1"/>
</dbReference>